<evidence type="ECO:0000313" key="2">
    <source>
        <dbReference type="Proteomes" id="UP001303899"/>
    </source>
</evidence>
<accession>A0ABU5SBF1</accession>
<reference evidence="1 2" key="1">
    <citation type="submission" date="2023-12" db="EMBL/GenBank/DDBJ databases">
        <title>Novel species of the genus Arcicella isolated from rivers.</title>
        <authorList>
            <person name="Lu H."/>
        </authorList>
    </citation>
    <scope>NUCLEOTIDE SEQUENCE [LARGE SCALE GENOMIC DNA]</scope>
    <source>
        <strain evidence="1 2">DC2W</strain>
    </source>
</reference>
<comment type="caution">
    <text evidence="1">The sequence shown here is derived from an EMBL/GenBank/DDBJ whole genome shotgun (WGS) entry which is preliminary data.</text>
</comment>
<dbReference type="EMBL" id="JAYGIL010000038">
    <property type="protein sequence ID" value="MEA5405543.1"/>
    <property type="molecule type" value="Genomic_DNA"/>
</dbReference>
<name>A0ABU5SBF1_9BACT</name>
<dbReference type="RefSeq" id="WP_323698947.1">
    <property type="nucleotide sequence ID" value="NZ_JAYGIL010000038.1"/>
</dbReference>
<gene>
    <name evidence="1" type="ORF">VB776_21565</name>
</gene>
<evidence type="ECO:0000313" key="1">
    <source>
        <dbReference type="EMBL" id="MEA5405543.1"/>
    </source>
</evidence>
<organism evidence="1 2">
    <name type="scientific">Arcicella gelida</name>
    <dbReference type="NCBI Taxonomy" id="2984195"/>
    <lineage>
        <taxon>Bacteria</taxon>
        <taxon>Pseudomonadati</taxon>
        <taxon>Bacteroidota</taxon>
        <taxon>Cytophagia</taxon>
        <taxon>Cytophagales</taxon>
        <taxon>Flectobacillaceae</taxon>
        <taxon>Arcicella</taxon>
    </lineage>
</organism>
<dbReference type="PROSITE" id="PS51257">
    <property type="entry name" value="PROKAR_LIPOPROTEIN"/>
    <property type="match status" value="1"/>
</dbReference>
<sequence length="146" mass="16275">MKKLFILSITLFLCSCKDETQELINDLSGTWKVDEIIYSKTGQTAPDSVVKYPNSIFQLDQCELTGSIRSCSGFYDLTGTQNIKIVYNAVPDENTTFIAIMDEEIPKISLLGSYRISQSGNSMTLKGPRASSPTYQGNTIELRLKK</sequence>
<dbReference type="Proteomes" id="UP001303899">
    <property type="component" value="Unassembled WGS sequence"/>
</dbReference>
<protein>
    <recommendedName>
        <fullName evidence="3">Lipocalin-like domain-containing protein</fullName>
    </recommendedName>
</protein>
<keyword evidence="2" id="KW-1185">Reference proteome</keyword>
<proteinExistence type="predicted"/>
<evidence type="ECO:0008006" key="3">
    <source>
        <dbReference type="Google" id="ProtNLM"/>
    </source>
</evidence>